<feature type="transmembrane region" description="Helical" evidence="1">
    <location>
        <begin position="283"/>
        <end position="301"/>
    </location>
</feature>
<comment type="caution">
    <text evidence="3">The sequence shown here is derived from an EMBL/GenBank/DDBJ whole genome shotgun (WGS) entry which is preliminary data.</text>
</comment>
<feature type="transmembrane region" description="Helical" evidence="1">
    <location>
        <begin position="255"/>
        <end position="276"/>
    </location>
</feature>
<dbReference type="AlphaFoldDB" id="A0A317PT45"/>
<dbReference type="GO" id="GO:0000271">
    <property type="term" value="P:polysaccharide biosynthetic process"/>
    <property type="evidence" value="ECO:0007669"/>
    <property type="project" value="TreeGrafter"/>
</dbReference>
<dbReference type="PANTHER" id="PTHR23028">
    <property type="entry name" value="ACETYLTRANSFERASE"/>
    <property type="match status" value="1"/>
</dbReference>
<sequence length="368" mass="40054">MVETSVESAIARAGDRMAALDLLRFAAALGVVGFHYLFRGAAEAGLLDRSYGQAGEFARFGYLGVNLFFMISGFVIIWSASGRDWYSFAIGRVTRLYPAHLVAMTLTAVLLALWATPPLSASGDQWLANLTMLAPVFGQPFMGGAYWSIVVEIIFYGWVAVGLVTGLLPRRTDVFVAGWITVLLVNTLLIDSHALAVLFITPYAACFCLGIMAWRVTADGVSPFRTLLILAALGSTFLTAERQRLDMIHDYGETIPILAAVLANAVVTAVFLATVFSARRLRPAGWMLSLGGISYPLYLIHQNAGYVIINAAAPVIGRWPAALLAGLVALGVAWFIWRWCEPPGQRLVRALLTPLGRFCREQGRPRAR</sequence>
<evidence type="ECO:0000259" key="2">
    <source>
        <dbReference type="Pfam" id="PF01757"/>
    </source>
</evidence>
<dbReference type="Pfam" id="PF01757">
    <property type="entry name" value="Acyl_transf_3"/>
    <property type="match status" value="1"/>
</dbReference>
<feature type="transmembrane region" description="Helical" evidence="1">
    <location>
        <begin position="22"/>
        <end position="38"/>
    </location>
</feature>
<keyword evidence="4" id="KW-1185">Reference proteome</keyword>
<gene>
    <name evidence="3" type="ORF">DFR52_101787</name>
</gene>
<feature type="transmembrane region" description="Helical" evidence="1">
    <location>
        <begin position="321"/>
        <end position="340"/>
    </location>
</feature>
<dbReference type="OrthoDB" id="9807745at2"/>
<evidence type="ECO:0000256" key="1">
    <source>
        <dbReference type="SAM" id="Phobius"/>
    </source>
</evidence>
<keyword evidence="1" id="KW-0812">Transmembrane</keyword>
<dbReference type="GO" id="GO:0016020">
    <property type="term" value="C:membrane"/>
    <property type="evidence" value="ECO:0007669"/>
    <property type="project" value="TreeGrafter"/>
</dbReference>
<name>A0A317PT45_9HYPH</name>
<organism evidence="3 4">
    <name type="scientific">Hoeflea marina</name>
    <dbReference type="NCBI Taxonomy" id="274592"/>
    <lineage>
        <taxon>Bacteria</taxon>
        <taxon>Pseudomonadati</taxon>
        <taxon>Pseudomonadota</taxon>
        <taxon>Alphaproteobacteria</taxon>
        <taxon>Hyphomicrobiales</taxon>
        <taxon>Rhizobiaceae</taxon>
        <taxon>Hoeflea</taxon>
    </lineage>
</organism>
<feature type="transmembrane region" description="Helical" evidence="1">
    <location>
        <begin position="58"/>
        <end position="78"/>
    </location>
</feature>
<dbReference type="Proteomes" id="UP000246352">
    <property type="component" value="Unassembled WGS sequence"/>
</dbReference>
<feature type="transmembrane region" description="Helical" evidence="1">
    <location>
        <begin position="99"/>
        <end position="116"/>
    </location>
</feature>
<dbReference type="GO" id="GO:0016747">
    <property type="term" value="F:acyltransferase activity, transferring groups other than amino-acyl groups"/>
    <property type="evidence" value="ECO:0007669"/>
    <property type="project" value="InterPro"/>
</dbReference>
<feature type="transmembrane region" description="Helical" evidence="1">
    <location>
        <begin position="145"/>
        <end position="167"/>
    </location>
</feature>
<feature type="transmembrane region" description="Helical" evidence="1">
    <location>
        <begin position="196"/>
        <end position="214"/>
    </location>
</feature>
<feature type="domain" description="Acyltransferase 3" evidence="2">
    <location>
        <begin position="18"/>
        <end position="338"/>
    </location>
</feature>
<protein>
    <submittedName>
        <fullName evidence="3">Peptidoglycan/LPS O-acetylase OafA/YrhL</fullName>
    </submittedName>
</protein>
<evidence type="ECO:0000313" key="3">
    <source>
        <dbReference type="EMBL" id="PWW04097.1"/>
    </source>
</evidence>
<keyword evidence="1" id="KW-1133">Transmembrane helix</keyword>
<feature type="transmembrane region" description="Helical" evidence="1">
    <location>
        <begin position="174"/>
        <end position="190"/>
    </location>
</feature>
<dbReference type="RefSeq" id="WP_110030572.1">
    <property type="nucleotide sequence ID" value="NZ_QGTR01000001.1"/>
</dbReference>
<reference evidence="3 4" key="1">
    <citation type="submission" date="2018-05" db="EMBL/GenBank/DDBJ databases">
        <title>Genomic Encyclopedia of Type Strains, Phase IV (KMG-IV): sequencing the most valuable type-strain genomes for metagenomic binning, comparative biology and taxonomic classification.</title>
        <authorList>
            <person name="Goeker M."/>
        </authorList>
    </citation>
    <scope>NUCLEOTIDE SEQUENCE [LARGE SCALE GENOMIC DNA]</scope>
    <source>
        <strain evidence="3 4">DSM 16791</strain>
    </source>
</reference>
<feature type="transmembrane region" description="Helical" evidence="1">
    <location>
        <begin position="226"/>
        <end position="243"/>
    </location>
</feature>
<dbReference type="EMBL" id="QGTR01000001">
    <property type="protein sequence ID" value="PWW04097.1"/>
    <property type="molecule type" value="Genomic_DNA"/>
</dbReference>
<proteinExistence type="predicted"/>
<dbReference type="InterPro" id="IPR050879">
    <property type="entry name" value="Acyltransferase_3"/>
</dbReference>
<keyword evidence="1" id="KW-0472">Membrane</keyword>
<dbReference type="PANTHER" id="PTHR23028:SF131">
    <property type="entry name" value="BLR2367 PROTEIN"/>
    <property type="match status" value="1"/>
</dbReference>
<accession>A0A317PT45</accession>
<evidence type="ECO:0000313" key="4">
    <source>
        <dbReference type="Proteomes" id="UP000246352"/>
    </source>
</evidence>
<dbReference type="InterPro" id="IPR002656">
    <property type="entry name" value="Acyl_transf_3_dom"/>
</dbReference>